<dbReference type="EMBL" id="BSER01000001">
    <property type="protein sequence ID" value="GLJ93950.1"/>
    <property type="molecule type" value="Genomic_DNA"/>
</dbReference>
<organism evidence="2 3">
    <name type="scientific">Microbacterium dextranolyticum</name>
    <dbReference type="NCBI Taxonomy" id="36806"/>
    <lineage>
        <taxon>Bacteria</taxon>
        <taxon>Bacillati</taxon>
        <taxon>Actinomycetota</taxon>
        <taxon>Actinomycetes</taxon>
        <taxon>Micrococcales</taxon>
        <taxon>Microbacteriaceae</taxon>
        <taxon>Microbacterium</taxon>
    </lineage>
</organism>
<protein>
    <submittedName>
        <fullName evidence="2">Uncharacterized protein</fullName>
    </submittedName>
</protein>
<sequence>MDVVASVILMVAGVIGFGLLAFMSLFLVMMSDACYNDRCNTGVMSVGWLIAMAGPPLVFVAAIVWTIIRLARRKAAWWLTLAGAAVGIVLWFIGVGLMNVGLGR</sequence>
<comment type="caution">
    <text evidence="2">The sequence shown here is derived from an EMBL/GenBank/DDBJ whole genome shotgun (WGS) entry which is preliminary data.</text>
</comment>
<evidence type="ECO:0000256" key="1">
    <source>
        <dbReference type="SAM" id="Phobius"/>
    </source>
</evidence>
<evidence type="ECO:0000313" key="2">
    <source>
        <dbReference type="EMBL" id="GLJ93950.1"/>
    </source>
</evidence>
<feature type="transmembrane region" description="Helical" evidence="1">
    <location>
        <begin position="48"/>
        <end position="68"/>
    </location>
</feature>
<reference evidence="2" key="1">
    <citation type="journal article" date="2014" name="Int. J. Syst. Evol. Microbiol.">
        <title>Complete genome sequence of Corynebacterium casei LMG S-19264T (=DSM 44701T), isolated from a smear-ripened cheese.</title>
        <authorList>
            <consortium name="US DOE Joint Genome Institute (JGI-PGF)"/>
            <person name="Walter F."/>
            <person name="Albersmeier A."/>
            <person name="Kalinowski J."/>
            <person name="Ruckert C."/>
        </authorList>
    </citation>
    <scope>NUCLEOTIDE SEQUENCE</scope>
    <source>
        <strain evidence="2">VKM Ac-1940</strain>
    </source>
</reference>
<feature type="transmembrane region" description="Helical" evidence="1">
    <location>
        <begin position="7"/>
        <end position="28"/>
    </location>
</feature>
<feature type="transmembrane region" description="Helical" evidence="1">
    <location>
        <begin position="75"/>
        <end position="98"/>
    </location>
</feature>
<gene>
    <name evidence="2" type="ORF">GCM10017591_00110</name>
</gene>
<dbReference type="AlphaFoldDB" id="A0A9W6HIL6"/>
<proteinExistence type="predicted"/>
<name>A0A9W6HIL6_9MICO</name>
<reference evidence="2" key="2">
    <citation type="submission" date="2023-01" db="EMBL/GenBank/DDBJ databases">
        <authorList>
            <person name="Sun Q."/>
            <person name="Evtushenko L."/>
        </authorList>
    </citation>
    <scope>NUCLEOTIDE SEQUENCE</scope>
    <source>
        <strain evidence="2">VKM Ac-1940</strain>
    </source>
</reference>
<keyword evidence="1" id="KW-0812">Transmembrane</keyword>
<dbReference type="Proteomes" id="UP001142291">
    <property type="component" value="Unassembled WGS sequence"/>
</dbReference>
<keyword evidence="3" id="KW-1185">Reference proteome</keyword>
<keyword evidence="1" id="KW-0472">Membrane</keyword>
<evidence type="ECO:0000313" key="3">
    <source>
        <dbReference type="Proteomes" id="UP001142291"/>
    </source>
</evidence>
<keyword evidence="1" id="KW-1133">Transmembrane helix</keyword>
<accession>A0A9W6HIL6</accession>